<sequence length="129" mass="14599">YGAAGLVEQILSHCPEARFALDDGSDLGAVDHDQGCLTCGYYRKRVTFRVSSIHQTLQLGIRGVSRYRAIGGFPTSIHDLLHEQQADCPFGRADHRSDFWPPVRRCYCPARKRSHTSTQTERAAKRRRL</sequence>
<organism evidence="1 2">
    <name type="scientific">Aspergillus pseudonomiae</name>
    <dbReference type="NCBI Taxonomy" id="1506151"/>
    <lineage>
        <taxon>Eukaryota</taxon>
        <taxon>Fungi</taxon>
        <taxon>Dikarya</taxon>
        <taxon>Ascomycota</taxon>
        <taxon>Pezizomycotina</taxon>
        <taxon>Eurotiomycetes</taxon>
        <taxon>Eurotiomycetidae</taxon>
        <taxon>Eurotiales</taxon>
        <taxon>Aspergillaceae</taxon>
        <taxon>Aspergillus</taxon>
        <taxon>Aspergillus subgen. Circumdati</taxon>
    </lineage>
</organism>
<keyword evidence="2" id="KW-1185">Reference proteome</keyword>
<evidence type="ECO:0000313" key="2">
    <source>
        <dbReference type="Proteomes" id="UP000325579"/>
    </source>
</evidence>
<accession>A0A5N7CS64</accession>
<dbReference type="AlphaFoldDB" id="A0A5N7CS64"/>
<evidence type="ECO:0000313" key="1">
    <source>
        <dbReference type="EMBL" id="KAE8396759.1"/>
    </source>
</evidence>
<feature type="non-terminal residue" evidence="1">
    <location>
        <position position="1"/>
    </location>
</feature>
<gene>
    <name evidence="1" type="ORF">BDV37DRAFT_290021</name>
</gene>
<dbReference type="OrthoDB" id="194358at2759"/>
<dbReference type="Proteomes" id="UP000325579">
    <property type="component" value="Unassembled WGS sequence"/>
</dbReference>
<dbReference type="EMBL" id="ML737033">
    <property type="protein sequence ID" value="KAE8396759.1"/>
    <property type="molecule type" value="Genomic_DNA"/>
</dbReference>
<dbReference type="GeneID" id="43673312"/>
<protein>
    <submittedName>
        <fullName evidence="1">Uncharacterized protein</fullName>
    </submittedName>
</protein>
<dbReference type="RefSeq" id="XP_031934078.1">
    <property type="nucleotide sequence ID" value="XM_032088621.1"/>
</dbReference>
<proteinExistence type="predicted"/>
<name>A0A5N7CS64_9EURO</name>
<reference evidence="1 2" key="1">
    <citation type="submission" date="2019-04" db="EMBL/GenBank/DDBJ databases">
        <authorList>
            <consortium name="DOE Joint Genome Institute"/>
            <person name="Mondo S."/>
            <person name="Kjaerbolling I."/>
            <person name="Vesth T."/>
            <person name="Frisvad J.C."/>
            <person name="Nybo J.L."/>
            <person name="Theobald S."/>
            <person name="Kildgaard S."/>
            <person name="Isbrandt T."/>
            <person name="Kuo A."/>
            <person name="Sato A."/>
            <person name="Lyhne E.K."/>
            <person name="Kogle M.E."/>
            <person name="Wiebenga A."/>
            <person name="Kun R.S."/>
            <person name="Lubbers R.J."/>
            <person name="Makela M.R."/>
            <person name="Barry K."/>
            <person name="Chovatia M."/>
            <person name="Clum A."/>
            <person name="Daum C."/>
            <person name="Haridas S."/>
            <person name="He G."/>
            <person name="LaButti K."/>
            <person name="Lipzen A."/>
            <person name="Riley R."/>
            <person name="Salamov A."/>
            <person name="Simmons B.A."/>
            <person name="Magnuson J.K."/>
            <person name="Henrissat B."/>
            <person name="Mortensen U.H."/>
            <person name="Larsen T.O."/>
            <person name="Devries R.P."/>
            <person name="Grigoriev I.V."/>
            <person name="Machida M."/>
            <person name="Baker S.E."/>
            <person name="Andersen M.R."/>
            <person name="Cantor M.N."/>
            <person name="Hua S.X."/>
        </authorList>
    </citation>
    <scope>NUCLEOTIDE SEQUENCE [LARGE SCALE GENOMIC DNA]</scope>
    <source>
        <strain evidence="1 2">CBS 119388</strain>
    </source>
</reference>